<sequence length="204" mass="20838">MATSLTTPKTLLGAVQSRTEGARLATSVASVLLGTLVLAAAARFNIPMLPVPVTLQTMAVAMIAAGLGARLATATVVLYILQGLAGLPVFAGGGGAAYVFSPTFGFILGWVPMAFLIGLAADRGLSQKIVPLFAVMVGANALAFGTGYLWLVAMSGGAAWIDQSNVLGSAFAVAVQPFIVWDLLKMAFAAISVAGLWAALRRKA</sequence>
<name>A0A433XAK0_9HYPH</name>
<dbReference type="Proteomes" id="UP000281547">
    <property type="component" value="Unassembled WGS sequence"/>
</dbReference>
<keyword evidence="2" id="KW-0813">Transport</keyword>
<accession>A0A433XAK0</accession>
<dbReference type="PIRSF" id="PIRSF016661">
    <property type="entry name" value="BioY"/>
    <property type="match status" value="1"/>
</dbReference>
<evidence type="ECO:0000313" key="4">
    <source>
        <dbReference type="EMBL" id="RUT31106.1"/>
    </source>
</evidence>
<comment type="similarity">
    <text evidence="1 2">Belongs to the BioY family.</text>
</comment>
<comment type="caution">
    <text evidence="4">The sequence shown here is derived from an EMBL/GenBank/DDBJ whole genome shotgun (WGS) entry which is preliminary data.</text>
</comment>
<dbReference type="OrthoDB" id="9803495at2"/>
<feature type="transmembrane region" description="Helical" evidence="3">
    <location>
        <begin position="133"/>
        <end position="158"/>
    </location>
</feature>
<keyword evidence="3" id="KW-1133">Transmembrane helix</keyword>
<evidence type="ECO:0000256" key="2">
    <source>
        <dbReference type="PIRNR" id="PIRNR016661"/>
    </source>
</evidence>
<dbReference type="AlphaFoldDB" id="A0A433XAK0"/>
<dbReference type="GO" id="GO:0005886">
    <property type="term" value="C:plasma membrane"/>
    <property type="evidence" value="ECO:0007669"/>
    <property type="project" value="UniProtKB-SubCell"/>
</dbReference>
<proteinExistence type="inferred from homology"/>
<reference evidence="4 5" key="1">
    <citation type="journal article" date="2016" name="Int. J. Syst. Evol. Microbiol.">
        <title>Arsenicitalea aurantiaca gen. nov., sp. nov., a new member of the family Hyphomicrobiaceae, isolated from high-arsenic sediment.</title>
        <authorList>
            <person name="Mu Y."/>
            <person name="Zhou L."/>
            <person name="Zeng X.C."/>
            <person name="Liu L."/>
            <person name="Pan Y."/>
            <person name="Chen X."/>
            <person name="Wang J."/>
            <person name="Li S."/>
            <person name="Li W.J."/>
            <person name="Wang Y."/>
        </authorList>
    </citation>
    <scope>NUCLEOTIDE SEQUENCE [LARGE SCALE GENOMIC DNA]</scope>
    <source>
        <strain evidence="4 5">42-50</strain>
    </source>
</reference>
<feature type="transmembrane region" description="Helical" evidence="3">
    <location>
        <begin position="21"/>
        <end position="42"/>
    </location>
</feature>
<protein>
    <recommendedName>
        <fullName evidence="2">Biotin transporter</fullName>
    </recommendedName>
</protein>
<evidence type="ECO:0000256" key="3">
    <source>
        <dbReference type="SAM" id="Phobius"/>
    </source>
</evidence>
<comment type="subcellular location">
    <subcellularLocation>
        <location evidence="2">Cell membrane</location>
        <topology evidence="2">Multi-pass membrane protein</topology>
    </subcellularLocation>
</comment>
<dbReference type="EMBL" id="RZNJ01000003">
    <property type="protein sequence ID" value="RUT31106.1"/>
    <property type="molecule type" value="Genomic_DNA"/>
</dbReference>
<keyword evidence="5" id="KW-1185">Reference proteome</keyword>
<evidence type="ECO:0000256" key="1">
    <source>
        <dbReference type="ARBA" id="ARBA00010692"/>
    </source>
</evidence>
<evidence type="ECO:0000313" key="5">
    <source>
        <dbReference type="Proteomes" id="UP000281547"/>
    </source>
</evidence>
<dbReference type="RefSeq" id="WP_127188352.1">
    <property type="nucleotide sequence ID" value="NZ_RZNJ01000003.1"/>
</dbReference>
<dbReference type="InterPro" id="IPR003784">
    <property type="entry name" value="BioY"/>
</dbReference>
<keyword evidence="2 3" id="KW-0472">Membrane</keyword>
<dbReference type="Pfam" id="PF02632">
    <property type="entry name" value="BioY"/>
    <property type="match status" value="1"/>
</dbReference>
<keyword evidence="2" id="KW-1003">Cell membrane</keyword>
<dbReference type="GO" id="GO:0015225">
    <property type="term" value="F:biotin transmembrane transporter activity"/>
    <property type="evidence" value="ECO:0007669"/>
    <property type="project" value="UniProtKB-UniRule"/>
</dbReference>
<dbReference type="PANTHER" id="PTHR34295:SF1">
    <property type="entry name" value="BIOTIN TRANSPORTER BIOY"/>
    <property type="match status" value="1"/>
</dbReference>
<feature type="transmembrane region" description="Helical" evidence="3">
    <location>
        <begin position="104"/>
        <end position="121"/>
    </location>
</feature>
<feature type="transmembrane region" description="Helical" evidence="3">
    <location>
        <begin position="178"/>
        <end position="200"/>
    </location>
</feature>
<dbReference type="Gene3D" id="1.10.1760.20">
    <property type="match status" value="1"/>
</dbReference>
<organism evidence="4 5">
    <name type="scientific">Arsenicitalea aurantiaca</name>
    <dbReference type="NCBI Taxonomy" id="1783274"/>
    <lineage>
        <taxon>Bacteria</taxon>
        <taxon>Pseudomonadati</taxon>
        <taxon>Pseudomonadota</taxon>
        <taxon>Alphaproteobacteria</taxon>
        <taxon>Hyphomicrobiales</taxon>
        <taxon>Devosiaceae</taxon>
        <taxon>Arsenicitalea</taxon>
    </lineage>
</organism>
<gene>
    <name evidence="4" type="ORF">EMQ25_09545</name>
</gene>
<dbReference type="PANTHER" id="PTHR34295">
    <property type="entry name" value="BIOTIN TRANSPORTER BIOY"/>
    <property type="match status" value="1"/>
</dbReference>
<keyword evidence="3" id="KW-0812">Transmembrane</keyword>